<feature type="domain" description="HD-GYP" evidence="2">
    <location>
        <begin position="222"/>
        <end position="419"/>
    </location>
</feature>
<dbReference type="Pfam" id="PF13487">
    <property type="entry name" value="HD_5"/>
    <property type="match status" value="1"/>
</dbReference>
<dbReference type="RefSeq" id="WP_109319365.1">
    <property type="nucleotide sequence ID" value="NZ_QFWT01000003.1"/>
</dbReference>
<keyword evidence="4" id="KW-1185">Reference proteome</keyword>
<gene>
    <name evidence="3" type="ORF">DI392_07945</name>
</gene>
<evidence type="ECO:0000259" key="2">
    <source>
        <dbReference type="PROSITE" id="PS51832"/>
    </source>
</evidence>
<dbReference type="NCBIfam" id="TIGR00277">
    <property type="entry name" value="HDIG"/>
    <property type="match status" value="1"/>
</dbReference>
<evidence type="ECO:0000313" key="3">
    <source>
        <dbReference type="EMBL" id="PWI34114.1"/>
    </source>
</evidence>
<dbReference type="Gene3D" id="1.10.3210.10">
    <property type="entry name" value="Hypothetical protein af1432"/>
    <property type="match status" value="2"/>
</dbReference>
<dbReference type="PANTHER" id="PTHR43155">
    <property type="entry name" value="CYCLIC DI-GMP PHOSPHODIESTERASE PA4108-RELATED"/>
    <property type="match status" value="1"/>
</dbReference>
<dbReference type="SMART" id="SM00471">
    <property type="entry name" value="HDc"/>
    <property type="match status" value="2"/>
</dbReference>
<dbReference type="InterPro" id="IPR037522">
    <property type="entry name" value="HD_GYP_dom"/>
</dbReference>
<comment type="caution">
    <text evidence="3">The sequence shown here is derived from an EMBL/GenBank/DDBJ whole genome shotgun (WGS) entry which is preliminary data.</text>
</comment>
<feature type="domain" description="HD" evidence="1">
    <location>
        <begin position="244"/>
        <end position="366"/>
    </location>
</feature>
<dbReference type="PROSITE" id="PS51831">
    <property type="entry name" value="HD"/>
    <property type="match status" value="2"/>
</dbReference>
<dbReference type="InterPro" id="IPR006674">
    <property type="entry name" value="HD_domain"/>
</dbReference>
<protein>
    <submittedName>
        <fullName evidence="3">Hydrolase</fullName>
    </submittedName>
</protein>
<dbReference type="InterPro" id="IPR003607">
    <property type="entry name" value="HD/PDEase_dom"/>
</dbReference>
<evidence type="ECO:0000313" key="4">
    <source>
        <dbReference type="Proteomes" id="UP000245362"/>
    </source>
</evidence>
<accession>A0A2U3BBK9</accession>
<dbReference type="SUPFAM" id="SSF109604">
    <property type="entry name" value="HD-domain/PDEase-like"/>
    <property type="match status" value="2"/>
</dbReference>
<dbReference type="InterPro" id="IPR006675">
    <property type="entry name" value="HDIG_dom"/>
</dbReference>
<dbReference type="EMBL" id="QFWT01000003">
    <property type="protein sequence ID" value="PWI34114.1"/>
    <property type="molecule type" value="Genomic_DNA"/>
</dbReference>
<organism evidence="3 4">
    <name type="scientific">Vibrio albus</name>
    <dbReference type="NCBI Taxonomy" id="2200953"/>
    <lineage>
        <taxon>Bacteria</taxon>
        <taxon>Pseudomonadati</taxon>
        <taxon>Pseudomonadota</taxon>
        <taxon>Gammaproteobacteria</taxon>
        <taxon>Vibrionales</taxon>
        <taxon>Vibrionaceae</taxon>
        <taxon>Vibrio</taxon>
    </lineage>
</organism>
<dbReference type="AlphaFoldDB" id="A0A2U3BBK9"/>
<dbReference type="Proteomes" id="UP000245362">
    <property type="component" value="Unassembled WGS sequence"/>
</dbReference>
<dbReference type="GO" id="GO:0008081">
    <property type="term" value="F:phosphoric diester hydrolase activity"/>
    <property type="evidence" value="ECO:0007669"/>
    <property type="project" value="UniProtKB-ARBA"/>
</dbReference>
<proteinExistence type="predicted"/>
<sequence length="425" mass="49139">MNTLTDLEIDLHQALLMIARALDYVGIDDINHGHRVGYMAYRCAQYLGWEEKKAAFAYYTGLIHDCGVSSTEEHQNLVGYLVPENERAHCLKGYSELEKCPLLQDFSIPVLYHHTRWTDLIKLDISDYDKDIAAIVYIADRVDFLRNYYTQSIHHDAVTLQAGLISDHIQSQSGLMFEPDMVKAMCGLIATEGFWFNMDATCLEVFASERKDSQLQYCHKLSLNNIIQLARFVARIVDAKSSFTFEHSERVALLAKMLATDMDFEPRMCEMIYVAGLLHDIGKLRTPDEILNKNNRLTDEEYSKIRRHTVDTDFALRIFFKNSDIGKWASNHHERLDGSGYPYHKKAIDLDLPSRIIAIADIFQALSQKRPYRKERMQPDEIIREMTSLVENNKIDKDVFSFVQNDIDRYYCASIGAKEMNFQEI</sequence>
<evidence type="ECO:0000259" key="1">
    <source>
        <dbReference type="PROSITE" id="PS51831"/>
    </source>
</evidence>
<name>A0A2U3BBK9_9VIBR</name>
<dbReference type="PROSITE" id="PS51832">
    <property type="entry name" value="HD_GYP"/>
    <property type="match status" value="1"/>
</dbReference>
<dbReference type="OrthoDB" id="9816273at2"/>
<feature type="domain" description="HD" evidence="1">
    <location>
        <begin position="29"/>
        <end position="145"/>
    </location>
</feature>
<reference evidence="3 4" key="1">
    <citation type="submission" date="2018-05" db="EMBL/GenBank/DDBJ databases">
        <title>Vibrio limimaris sp. nov., isolated from marine sediment.</title>
        <authorList>
            <person name="Li C.-M."/>
        </authorList>
    </citation>
    <scope>NUCLEOTIDE SEQUENCE [LARGE SCALE GENOMIC DNA]</scope>
    <source>
        <strain evidence="3 4">E4404</strain>
    </source>
</reference>
<dbReference type="PANTHER" id="PTHR43155:SF1">
    <property type="entry name" value="3'3'-CGAMP-SPECIFIC PHOSPHODIESTERASE 1"/>
    <property type="match status" value="1"/>
</dbReference>
<dbReference type="CDD" id="cd00077">
    <property type="entry name" value="HDc"/>
    <property type="match status" value="2"/>
</dbReference>
<keyword evidence="3" id="KW-0378">Hydrolase</keyword>